<keyword evidence="5" id="KW-1185">Reference proteome</keyword>
<protein>
    <submittedName>
        <fullName evidence="4">Uncharacterized protein</fullName>
    </submittedName>
</protein>
<gene>
    <name evidence="4" type="ORF">OFUS_LOCUS25613</name>
</gene>
<dbReference type="PANTHER" id="PTHR22906:SF21">
    <property type="entry name" value="SEMA DOMAIN-CONTAINING PROTEIN"/>
    <property type="match status" value="1"/>
</dbReference>
<keyword evidence="3" id="KW-0732">Signal</keyword>
<evidence type="ECO:0000313" key="4">
    <source>
        <dbReference type="EMBL" id="CAH1801876.1"/>
    </source>
</evidence>
<dbReference type="Proteomes" id="UP000749559">
    <property type="component" value="Unassembled WGS sequence"/>
</dbReference>
<dbReference type="InterPro" id="IPR036383">
    <property type="entry name" value="TSP1_rpt_sf"/>
</dbReference>
<dbReference type="SMART" id="SM00209">
    <property type="entry name" value="TSP1"/>
    <property type="match status" value="3"/>
</dbReference>
<sequence length="463" mass="49539">AKMSPRGTLLAVLVALFVIGTALSAYAPCKRLCSSLKIADNCGPPCGVKKGMEINGTCWKECAKLVMAATDKLPELKGCITECSIPKVSTEPQKPKRVKGGKKSQYAPCKTKCKRLKMSKCASVCKIPKGKDINHLCWVECVDNAGSDIRNQLKACMTKCVVKKGVCPPASDPRYGGSPPTSCCVDQVFHTATVKNGYTCYHQSNASKVMAKKCKRFEVFRVTAVNICGCVKKDAPGPGPGPGPGPQTCGTAANPCCRWGMWSSWVDQPCSKSCNGGIIRKERRRIKLFGSTGNNVCLGQSSEVFTGVCNTQPCGGGTGGLSCRWSDWTAWQQGACSVTCGNGVRNQTRSRTKLYGAGNFGQCLGASVQTQQSQICYNNPCPNCQWGAWTQFVYGQCSKSCGGGTMSKSRTRTKVFGNFGGLTRCDGDSEEKQMLSCNSNACPEPPCQWGAWGQLIYTACSVT</sequence>
<proteinExistence type="predicted"/>
<name>A0A8S4Q5P9_OWEFU</name>
<comment type="caution">
    <text evidence="4">The sequence shown here is derived from an EMBL/GenBank/DDBJ whole genome shotgun (WGS) entry which is preliminary data.</text>
</comment>
<dbReference type="Gene3D" id="2.20.100.10">
    <property type="entry name" value="Thrombospondin type-1 (TSP1) repeat"/>
    <property type="match status" value="3"/>
</dbReference>
<dbReference type="InterPro" id="IPR052065">
    <property type="entry name" value="Compl_asym_regulator"/>
</dbReference>
<dbReference type="InterPro" id="IPR000884">
    <property type="entry name" value="TSP1_rpt"/>
</dbReference>
<feature type="chain" id="PRO_5035914187" evidence="3">
    <location>
        <begin position="25"/>
        <end position="463"/>
    </location>
</feature>
<dbReference type="AlphaFoldDB" id="A0A8S4Q5P9"/>
<feature type="signal peptide" evidence="3">
    <location>
        <begin position="1"/>
        <end position="24"/>
    </location>
</feature>
<dbReference type="PROSITE" id="PS50092">
    <property type="entry name" value="TSP1"/>
    <property type="match status" value="3"/>
</dbReference>
<dbReference type="EMBL" id="CAIIXF020000012">
    <property type="protein sequence ID" value="CAH1801876.1"/>
    <property type="molecule type" value="Genomic_DNA"/>
</dbReference>
<dbReference type="SUPFAM" id="SSF82895">
    <property type="entry name" value="TSP-1 type 1 repeat"/>
    <property type="match status" value="3"/>
</dbReference>
<dbReference type="Pfam" id="PF00090">
    <property type="entry name" value="TSP_1"/>
    <property type="match status" value="3"/>
</dbReference>
<feature type="non-terminal residue" evidence="4">
    <location>
        <position position="463"/>
    </location>
</feature>
<organism evidence="4 5">
    <name type="scientific">Owenia fusiformis</name>
    <name type="common">Polychaete worm</name>
    <dbReference type="NCBI Taxonomy" id="6347"/>
    <lineage>
        <taxon>Eukaryota</taxon>
        <taxon>Metazoa</taxon>
        <taxon>Spiralia</taxon>
        <taxon>Lophotrochozoa</taxon>
        <taxon>Annelida</taxon>
        <taxon>Polychaeta</taxon>
        <taxon>Sedentaria</taxon>
        <taxon>Canalipalpata</taxon>
        <taxon>Sabellida</taxon>
        <taxon>Oweniida</taxon>
        <taxon>Oweniidae</taxon>
        <taxon>Owenia</taxon>
    </lineage>
</organism>
<evidence type="ECO:0000256" key="1">
    <source>
        <dbReference type="ARBA" id="ARBA00022737"/>
    </source>
</evidence>
<evidence type="ECO:0000313" key="5">
    <source>
        <dbReference type="Proteomes" id="UP000749559"/>
    </source>
</evidence>
<reference evidence="4" key="1">
    <citation type="submission" date="2022-03" db="EMBL/GenBank/DDBJ databases">
        <authorList>
            <person name="Martin C."/>
        </authorList>
    </citation>
    <scope>NUCLEOTIDE SEQUENCE</scope>
</reference>
<feature type="non-terminal residue" evidence="4">
    <location>
        <position position="1"/>
    </location>
</feature>
<evidence type="ECO:0000256" key="3">
    <source>
        <dbReference type="SAM" id="SignalP"/>
    </source>
</evidence>
<evidence type="ECO:0000256" key="2">
    <source>
        <dbReference type="ARBA" id="ARBA00023157"/>
    </source>
</evidence>
<accession>A0A8S4Q5P9</accession>
<dbReference type="OrthoDB" id="6071428at2759"/>
<keyword evidence="1" id="KW-0677">Repeat</keyword>
<dbReference type="PANTHER" id="PTHR22906">
    <property type="entry name" value="PROPERDIN"/>
    <property type="match status" value="1"/>
</dbReference>
<keyword evidence="2" id="KW-1015">Disulfide bond</keyword>